<dbReference type="AlphaFoldDB" id="A0A9P6EQI8"/>
<proteinExistence type="predicted"/>
<accession>A0A9P6EQI8</accession>
<dbReference type="OrthoDB" id="3238347at2759"/>
<organism evidence="2 3">
    <name type="scientific">Crepidotus variabilis</name>
    <dbReference type="NCBI Taxonomy" id="179855"/>
    <lineage>
        <taxon>Eukaryota</taxon>
        <taxon>Fungi</taxon>
        <taxon>Dikarya</taxon>
        <taxon>Basidiomycota</taxon>
        <taxon>Agaricomycotina</taxon>
        <taxon>Agaricomycetes</taxon>
        <taxon>Agaricomycetidae</taxon>
        <taxon>Agaricales</taxon>
        <taxon>Agaricineae</taxon>
        <taxon>Crepidotaceae</taxon>
        <taxon>Crepidotus</taxon>
    </lineage>
</organism>
<protein>
    <submittedName>
        <fullName evidence="2">Uncharacterized protein</fullName>
    </submittedName>
</protein>
<keyword evidence="3" id="KW-1185">Reference proteome</keyword>
<feature type="compositionally biased region" description="Basic residues" evidence="1">
    <location>
        <begin position="1"/>
        <end position="16"/>
    </location>
</feature>
<evidence type="ECO:0000313" key="2">
    <source>
        <dbReference type="EMBL" id="KAF9533095.1"/>
    </source>
</evidence>
<gene>
    <name evidence="2" type="ORF">CPB83DRAFT_903083</name>
</gene>
<feature type="compositionally biased region" description="Polar residues" evidence="1">
    <location>
        <begin position="17"/>
        <end position="38"/>
    </location>
</feature>
<name>A0A9P6EQI8_9AGAR</name>
<feature type="region of interest" description="Disordered" evidence="1">
    <location>
        <begin position="1"/>
        <end position="66"/>
    </location>
</feature>
<dbReference type="Proteomes" id="UP000807306">
    <property type="component" value="Unassembled WGS sequence"/>
</dbReference>
<dbReference type="EMBL" id="MU157829">
    <property type="protein sequence ID" value="KAF9533095.1"/>
    <property type="molecule type" value="Genomic_DNA"/>
</dbReference>
<evidence type="ECO:0000256" key="1">
    <source>
        <dbReference type="SAM" id="MobiDB-lite"/>
    </source>
</evidence>
<reference evidence="2" key="1">
    <citation type="submission" date="2020-11" db="EMBL/GenBank/DDBJ databases">
        <authorList>
            <consortium name="DOE Joint Genome Institute"/>
            <person name="Ahrendt S."/>
            <person name="Riley R."/>
            <person name="Andreopoulos W."/>
            <person name="Labutti K."/>
            <person name="Pangilinan J."/>
            <person name="Ruiz-Duenas F.J."/>
            <person name="Barrasa J.M."/>
            <person name="Sanchez-Garcia M."/>
            <person name="Camarero S."/>
            <person name="Miyauchi S."/>
            <person name="Serrano A."/>
            <person name="Linde D."/>
            <person name="Babiker R."/>
            <person name="Drula E."/>
            <person name="Ayuso-Fernandez I."/>
            <person name="Pacheco R."/>
            <person name="Padilla G."/>
            <person name="Ferreira P."/>
            <person name="Barriuso J."/>
            <person name="Kellner H."/>
            <person name="Castanera R."/>
            <person name="Alfaro M."/>
            <person name="Ramirez L."/>
            <person name="Pisabarro A.G."/>
            <person name="Kuo A."/>
            <person name="Tritt A."/>
            <person name="Lipzen A."/>
            <person name="He G."/>
            <person name="Yan M."/>
            <person name="Ng V."/>
            <person name="Cullen D."/>
            <person name="Martin F."/>
            <person name="Rosso M.-N."/>
            <person name="Henrissat B."/>
            <person name="Hibbett D."/>
            <person name="Martinez A.T."/>
            <person name="Grigoriev I.V."/>
        </authorList>
    </citation>
    <scope>NUCLEOTIDE SEQUENCE</scope>
    <source>
        <strain evidence="2">CBS 506.95</strain>
    </source>
</reference>
<comment type="caution">
    <text evidence="2">The sequence shown here is derived from an EMBL/GenBank/DDBJ whole genome shotgun (WGS) entry which is preliminary data.</text>
</comment>
<sequence length="93" mass="9863">MGKSAKTHKKLPKKTRSITAPNHPISTAPSNAKAQSAQERSRIKSKANSSVKTSKPDPSKGLLGGADYVSILMDGRRKARAEAQKAPQDPPSS</sequence>
<evidence type="ECO:0000313" key="3">
    <source>
        <dbReference type="Proteomes" id="UP000807306"/>
    </source>
</evidence>